<evidence type="ECO:0000256" key="5">
    <source>
        <dbReference type="PIRSR" id="PIRSR000097-1"/>
    </source>
</evidence>
<dbReference type="SUPFAM" id="SSF51430">
    <property type="entry name" value="NAD(P)-linked oxidoreductase"/>
    <property type="match status" value="1"/>
</dbReference>
<evidence type="ECO:0000256" key="4">
    <source>
        <dbReference type="ARBA" id="ARBA00049445"/>
    </source>
</evidence>
<dbReference type="Gene3D" id="3.20.20.100">
    <property type="entry name" value="NADP-dependent oxidoreductase domain"/>
    <property type="match status" value="1"/>
</dbReference>
<dbReference type="GO" id="GO:0016616">
    <property type="term" value="F:oxidoreductase activity, acting on the CH-OH group of donors, NAD or NADP as acceptor"/>
    <property type="evidence" value="ECO:0007669"/>
    <property type="project" value="UniProtKB-ARBA"/>
</dbReference>
<dbReference type="PIRSF" id="PIRSF000097">
    <property type="entry name" value="AKR"/>
    <property type="match status" value="1"/>
</dbReference>
<dbReference type="InterPro" id="IPR036812">
    <property type="entry name" value="NAD(P)_OxRdtase_dom_sf"/>
</dbReference>
<dbReference type="FunFam" id="3.20.20.100:FF:000002">
    <property type="entry name" value="2,5-diketo-D-gluconic acid reductase A"/>
    <property type="match status" value="1"/>
</dbReference>
<protein>
    <submittedName>
        <fullName evidence="9">2,5-diketo-D-gluconate reductase A</fullName>
        <ecNumber evidence="9">1.1.1.346</ecNumber>
    </submittedName>
</protein>
<feature type="active site" description="Proton donor" evidence="5">
    <location>
        <position position="60"/>
    </location>
</feature>
<keyword evidence="2" id="KW-0521">NADP</keyword>
<keyword evidence="10" id="KW-1185">Reference proteome</keyword>
<dbReference type="InterPro" id="IPR018170">
    <property type="entry name" value="Aldo/ket_reductase_CS"/>
</dbReference>
<evidence type="ECO:0000256" key="6">
    <source>
        <dbReference type="PIRSR" id="PIRSR000097-2"/>
    </source>
</evidence>
<reference evidence="9 10" key="1">
    <citation type="submission" date="2020-08" db="EMBL/GenBank/DDBJ databases">
        <title>Genomic Encyclopedia of Type Strains, Phase IV (KMG-IV): sequencing the most valuable type-strain genomes for metagenomic binning, comparative biology and taxonomic classification.</title>
        <authorList>
            <person name="Goeker M."/>
        </authorList>
    </citation>
    <scope>NUCLEOTIDE SEQUENCE [LARGE SCALE GENOMIC DNA]</scope>
    <source>
        <strain evidence="9 10">DSM 17328</strain>
    </source>
</reference>
<dbReference type="EMBL" id="JACHNZ010000015">
    <property type="protein sequence ID" value="MBB4631998.1"/>
    <property type="molecule type" value="Genomic_DNA"/>
</dbReference>
<dbReference type="PROSITE" id="PS00798">
    <property type="entry name" value="ALDOKETO_REDUCTASE_1"/>
    <property type="match status" value="1"/>
</dbReference>
<evidence type="ECO:0000313" key="9">
    <source>
        <dbReference type="EMBL" id="MBB4631998.1"/>
    </source>
</evidence>
<dbReference type="PANTHER" id="PTHR43827">
    <property type="entry name" value="2,5-DIKETO-D-GLUCONIC ACID REDUCTASE"/>
    <property type="match status" value="1"/>
</dbReference>
<evidence type="ECO:0000256" key="7">
    <source>
        <dbReference type="PIRSR" id="PIRSR000097-3"/>
    </source>
</evidence>
<dbReference type="Proteomes" id="UP000566324">
    <property type="component" value="Unassembled WGS sequence"/>
</dbReference>
<comment type="catalytic activity">
    <reaction evidence="4">
        <text>hydroxyacetone + NADP(+) = methylglyoxal + NADPH + H(+)</text>
        <dbReference type="Rhea" id="RHEA:27986"/>
        <dbReference type="ChEBI" id="CHEBI:15378"/>
        <dbReference type="ChEBI" id="CHEBI:17158"/>
        <dbReference type="ChEBI" id="CHEBI:27957"/>
        <dbReference type="ChEBI" id="CHEBI:57783"/>
        <dbReference type="ChEBI" id="CHEBI:58349"/>
    </reaction>
</comment>
<evidence type="ECO:0000256" key="1">
    <source>
        <dbReference type="ARBA" id="ARBA00007905"/>
    </source>
</evidence>
<dbReference type="InterPro" id="IPR023210">
    <property type="entry name" value="NADP_OxRdtase_dom"/>
</dbReference>
<dbReference type="InterPro" id="IPR020471">
    <property type="entry name" value="AKR"/>
</dbReference>
<proteinExistence type="inferred from homology"/>
<evidence type="ECO:0000259" key="8">
    <source>
        <dbReference type="Pfam" id="PF00248"/>
    </source>
</evidence>
<feature type="binding site" evidence="6">
    <location>
        <position position="118"/>
    </location>
    <ligand>
        <name>substrate</name>
    </ligand>
</feature>
<comment type="caution">
    <text evidence="9">The sequence shown here is derived from an EMBL/GenBank/DDBJ whole genome shotgun (WGS) entry which is preliminary data.</text>
</comment>
<evidence type="ECO:0000313" key="10">
    <source>
        <dbReference type="Proteomes" id="UP000566324"/>
    </source>
</evidence>
<dbReference type="RefSeq" id="WP_207791313.1">
    <property type="nucleotide sequence ID" value="NZ_JACHNZ010000015.1"/>
</dbReference>
<dbReference type="PRINTS" id="PR00069">
    <property type="entry name" value="ALDKETRDTASE"/>
</dbReference>
<comment type="similarity">
    <text evidence="1">Belongs to the aldo/keto reductase family.</text>
</comment>
<dbReference type="PANTHER" id="PTHR43827:SF3">
    <property type="entry name" value="NADP-DEPENDENT OXIDOREDUCTASE DOMAIN-CONTAINING PROTEIN"/>
    <property type="match status" value="1"/>
</dbReference>
<feature type="site" description="Lowers pKa of active site Tyr" evidence="7">
    <location>
        <position position="85"/>
    </location>
</feature>
<accession>A0A7W7B2Q0</accession>
<name>A0A7W7B2Q0_9SPHN</name>
<evidence type="ECO:0000256" key="2">
    <source>
        <dbReference type="ARBA" id="ARBA00022857"/>
    </source>
</evidence>
<evidence type="ECO:0000256" key="3">
    <source>
        <dbReference type="ARBA" id="ARBA00023002"/>
    </source>
</evidence>
<sequence length="286" mass="31632">MNTQIGLRERRMTMMTTFADGIPFPLLGMGVMKIADDAVPAAMLAAVSAGYRAFDTAPVYANEIGVGNGMRDCGLERADIAITTKLWNARQGYDETLRAFDDSLAALGLDYIDLYLIHWPVPKLGRYLDSWRALIRLQEEGRARAIGVSNFTVAHLDRIIGETGVVPAINQIELHPRWQQPELRAYHERHGIVTQAWSPLGRGSALDNPPVTEIAAAINRSPSQVILRWLTQLDIVVIPKASSAGHLRENIASFDFTLDDQAMATMAKLHAEDGRFGPHPDAFEMM</sequence>
<dbReference type="PROSITE" id="PS00062">
    <property type="entry name" value="ALDOKETO_REDUCTASE_2"/>
    <property type="match status" value="1"/>
</dbReference>
<dbReference type="AlphaFoldDB" id="A0A7W7B2Q0"/>
<dbReference type="EC" id="1.1.1.346" evidence="9"/>
<dbReference type="Pfam" id="PF00248">
    <property type="entry name" value="Aldo_ket_red"/>
    <property type="match status" value="1"/>
</dbReference>
<gene>
    <name evidence="9" type="ORF">GGQ98_001615</name>
</gene>
<organism evidence="9 10">
    <name type="scientific">Sphingosinicella soli</name>
    <dbReference type="NCBI Taxonomy" id="333708"/>
    <lineage>
        <taxon>Bacteria</taxon>
        <taxon>Pseudomonadati</taxon>
        <taxon>Pseudomonadota</taxon>
        <taxon>Alphaproteobacteria</taxon>
        <taxon>Sphingomonadales</taxon>
        <taxon>Sphingosinicellaceae</taxon>
        <taxon>Sphingosinicella</taxon>
    </lineage>
</organism>
<feature type="domain" description="NADP-dependent oxidoreductase" evidence="8">
    <location>
        <begin position="32"/>
        <end position="269"/>
    </location>
</feature>
<keyword evidence="3 9" id="KW-0560">Oxidoreductase</keyword>